<comment type="similarity">
    <text evidence="2">Belongs to the RLP family.</text>
</comment>
<dbReference type="SMART" id="SM00343">
    <property type="entry name" value="ZnF_C2HC"/>
    <property type="match status" value="4"/>
</dbReference>
<evidence type="ECO:0000313" key="26">
    <source>
        <dbReference type="Proteomes" id="UP000682877"/>
    </source>
</evidence>
<evidence type="ECO:0000256" key="6">
    <source>
        <dbReference type="ARBA" id="ARBA00022614"/>
    </source>
</evidence>
<dbReference type="Gene3D" id="3.30.70.330">
    <property type="match status" value="2"/>
</dbReference>
<dbReference type="InterPro" id="IPR032675">
    <property type="entry name" value="LRR_dom_sf"/>
</dbReference>
<feature type="domain" description="CCHC-type" evidence="24">
    <location>
        <begin position="1067"/>
        <end position="1082"/>
    </location>
</feature>
<dbReference type="InterPro" id="IPR035979">
    <property type="entry name" value="RBD_domain_sf"/>
</dbReference>
<keyword evidence="12" id="KW-0418">Kinase</keyword>
<name>A0A8S2AFD3_ARAAE</name>
<feature type="compositionally biased region" description="Basic and acidic residues" evidence="22">
    <location>
        <begin position="553"/>
        <end position="563"/>
    </location>
</feature>
<feature type="compositionally biased region" description="Polar residues" evidence="22">
    <location>
        <begin position="467"/>
        <end position="477"/>
    </location>
</feature>
<keyword evidence="7" id="KW-0808">Transferase</keyword>
<evidence type="ECO:0000256" key="21">
    <source>
        <dbReference type="PROSITE-ProRule" id="PRU00176"/>
    </source>
</evidence>
<evidence type="ECO:0000256" key="12">
    <source>
        <dbReference type="ARBA" id="ARBA00022777"/>
    </source>
</evidence>
<comment type="catalytic activity">
    <reaction evidence="18">
        <text>L-threonyl-[protein] + ATP = O-phospho-L-threonyl-[protein] + ADP + H(+)</text>
        <dbReference type="Rhea" id="RHEA:46608"/>
        <dbReference type="Rhea" id="RHEA-COMP:11060"/>
        <dbReference type="Rhea" id="RHEA-COMP:11605"/>
        <dbReference type="ChEBI" id="CHEBI:15378"/>
        <dbReference type="ChEBI" id="CHEBI:30013"/>
        <dbReference type="ChEBI" id="CHEBI:30616"/>
        <dbReference type="ChEBI" id="CHEBI:61977"/>
        <dbReference type="ChEBI" id="CHEBI:456216"/>
        <dbReference type="EC" id="2.7.11.1"/>
    </reaction>
</comment>
<keyword evidence="13" id="KW-0067">ATP-binding</keyword>
<comment type="subcellular location">
    <subcellularLocation>
        <location evidence="1">Membrane</location>
        <topology evidence="1">Single-pass type I membrane protein</topology>
    </subcellularLocation>
</comment>
<keyword evidence="5" id="KW-0597">Phosphoprotein</keyword>
<evidence type="ECO:0000256" key="10">
    <source>
        <dbReference type="ARBA" id="ARBA00022737"/>
    </source>
</evidence>
<dbReference type="PANTHER" id="PTHR48006:SF68">
    <property type="entry name" value="PROTEIN KINASE DOMAIN-CONTAINING PROTEIN"/>
    <property type="match status" value="1"/>
</dbReference>
<proteinExistence type="inferred from homology"/>
<feature type="region of interest" description="Disordered" evidence="22">
    <location>
        <begin position="467"/>
        <end position="491"/>
    </location>
</feature>
<dbReference type="InterPro" id="IPR034361">
    <property type="entry name" value="PHIP1_RRM1"/>
</dbReference>
<dbReference type="Pfam" id="PF00076">
    <property type="entry name" value="RRM_1"/>
    <property type="match status" value="2"/>
</dbReference>
<keyword evidence="4" id="KW-0723">Serine/threonine-protein kinase</keyword>
<dbReference type="FunFam" id="3.80.10.10:FF:000041">
    <property type="entry name" value="LRR receptor-like serine/threonine-protein kinase ERECTA"/>
    <property type="match status" value="1"/>
</dbReference>
<dbReference type="CDD" id="cd12272">
    <property type="entry name" value="RRM2_PHIP1"/>
    <property type="match status" value="1"/>
</dbReference>
<dbReference type="Gene3D" id="4.10.60.10">
    <property type="entry name" value="Zinc finger, CCHC-type"/>
    <property type="match status" value="4"/>
</dbReference>
<feature type="compositionally biased region" description="Basic residues" evidence="22">
    <location>
        <begin position="611"/>
        <end position="628"/>
    </location>
</feature>
<dbReference type="Proteomes" id="UP000682877">
    <property type="component" value="Chromosome 5"/>
</dbReference>
<feature type="domain" description="CCHC-type" evidence="24">
    <location>
        <begin position="984"/>
        <end position="999"/>
    </location>
</feature>
<feature type="domain" description="RRM" evidence="23">
    <location>
        <begin position="661"/>
        <end position="738"/>
    </location>
</feature>
<dbReference type="CDD" id="cd12271">
    <property type="entry name" value="RRM1_PHIP1"/>
    <property type="match status" value="1"/>
</dbReference>
<keyword evidence="15" id="KW-0472">Membrane</keyword>
<dbReference type="SUPFAM" id="SSF52058">
    <property type="entry name" value="L domain-like"/>
    <property type="match status" value="1"/>
</dbReference>
<evidence type="ECO:0000256" key="4">
    <source>
        <dbReference type="ARBA" id="ARBA00022527"/>
    </source>
</evidence>
<evidence type="ECO:0000256" key="1">
    <source>
        <dbReference type="ARBA" id="ARBA00004479"/>
    </source>
</evidence>
<keyword evidence="9" id="KW-0732">Signal</keyword>
<dbReference type="InterPro" id="IPR021720">
    <property type="entry name" value="Malectin_dom"/>
</dbReference>
<gene>
    <name evidence="25" type="ORF">AARE701A_LOCUS13465</name>
</gene>
<dbReference type="PROSITE" id="PS50102">
    <property type="entry name" value="RRM"/>
    <property type="match status" value="2"/>
</dbReference>
<evidence type="ECO:0000256" key="5">
    <source>
        <dbReference type="ARBA" id="ARBA00022553"/>
    </source>
</evidence>
<keyword evidence="20" id="KW-0863">Zinc-finger</keyword>
<sequence length="1183" mass="130514">MFGSGLDGPLPSSTAALTRLVKLQISDLGGKSSSFPPLQNLKSLKTLELRRCNIYGRIPKYIGDMTSLKTLDLSFNLLTDKIPSSLANLKLADYIYLAGNKFTGGVPNSFIETNKNIDISSNNFTLQSSIPSGDCDQVNNAYKGYPCYFQHFPCLLPKRKYKYKLYINCGGDEIKVKEKTYEANVEGQRPTTFVYGSDKHWAFSSTGHFMNDLTEVDDYTVSNTSTLLADASSPSFVLYKTARISPLLLTYYGLCLGNGEYTVSLHFAEIIFTSDNTFYSLGKRVFDIYVQDKLMIKNFNIKEAAGGSGKPIIKTFLVNVTNHNLKISLRWAGKGTTTLPIRGVYGPMISAISVEPSNGKSNSNVKQPSENLECLLDQAYVLQDMGCLLDLVDPVLGSAYSKEEAMVILNVALMCTNTSPALRPKMSQVVSLLEEKTAMKNLLSDPNFSAVNPKLKALRRFFWQSESSTSGPRTTDSVDAEENTSKDEIVEEPELELKKMVLSNKKLKQRIRQDLVKSLSVSVAETNPQSQSLKLLLDSSSHKPRLSKREKRRNSETFAREDDGITENEVGIGGPAEETDTKIRKKRKRDDTVEVDELEGDEVTKEEEKPQKKKKKKKKKKRKVNKTPKKAEEGNVEEKVKVEEIQVNNTDNKEEDGVVPKKLYVGGIPYQSTEDEIRSYFRSCGVITKVDCKMRPEDGAFSGIAFITFESEDGAKRALAFDRAAMGDRFLTIQQYVKTTTPSVPRRKTSSGFAPEMVDGYNRVYIGNLAWDTTERDIRKLFSDCVINSVRLGKNKETGEFKGYAHVDFKDSVSVAIALKLDQQVICGRPVKICCALKDRPAANNSTDHTPGETNNVGSYNMEETYAAADPVPALAGANEVNDGNYFTTTVSSGKIKKRVCYECGEKGHLSTACPKKLQNADDQANSKLGQETVDAGPAMQSYALQKNSGDAYYMNETYAATNETNNGYSASAVSTGKIKRRNCFECGEKGHLSNACPKKLQNADDQANSKLGEETVDAGPAMQSYALQKNIGDYYYMNETYAATNETNNGYSASDVSTGKVKRRNCYECGEKGHLSTACPKKLQNTAHTNSQLDNQTVEAGPIQVTSYSLQKKTRDSENNGGSFMDETYATVPISVDVTNGANDASLTSAVSTGKIKKRNCYECGEKGHLSSACPKKPQKQG</sequence>
<keyword evidence="10" id="KW-0677">Repeat</keyword>
<dbReference type="Pfam" id="PF00098">
    <property type="entry name" value="zf-CCHC"/>
    <property type="match status" value="4"/>
</dbReference>
<dbReference type="SUPFAM" id="SSF54928">
    <property type="entry name" value="RNA-binding domain, RBD"/>
    <property type="match status" value="2"/>
</dbReference>
<dbReference type="Pfam" id="PF13855">
    <property type="entry name" value="LRR_8"/>
    <property type="match status" value="1"/>
</dbReference>
<dbReference type="InterPro" id="IPR034362">
    <property type="entry name" value="PHIP1_RRM2"/>
</dbReference>
<keyword evidence="20" id="KW-0862">Zinc</keyword>
<evidence type="ECO:0000256" key="9">
    <source>
        <dbReference type="ARBA" id="ARBA00022729"/>
    </source>
</evidence>
<evidence type="ECO:0000313" key="25">
    <source>
        <dbReference type="EMBL" id="CAE6076334.1"/>
    </source>
</evidence>
<dbReference type="InterPro" id="IPR036875">
    <property type="entry name" value="Znf_CCHC_sf"/>
</dbReference>
<evidence type="ECO:0000256" key="14">
    <source>
        <dbReference type="ARBA" id="ARBA00022989"/>
    </source>
</evidence>
<dbReference type="InterPro" id="IPR001611">
    <property type="entry name" value="Leu-rich_rpt"/>
</dbReference>
<keyword evidence="14" id="KW-1133">Transmembrane helix</keyword>
<dbReference type="GO" id="GO:0016020">
    <property type="term" value="C:membrane"/>
    <property type="evidence" value="ECO:0007669"/>
    <property type="project" value="UniProtKB-SubCell"/>
</dbReference>
<dbReference type="InterPro" id="IPR012677">
    <property type="entry name" value="Nucleotide-bd_a/b_plait_sf"/>
</dbReference>
<evidence type="ECO:0000256" key="18">
    <source>
        <dbReference type="ARBA" id="ARBA00047899"/>
    </source>
</evidence>
<dbReference type="Pfam" id="PF11721">
    <property type="entry name" value="Malectin"/>
    <property type="match status" value="1"/>
</dbReference>
<organism evidence="25 26">
    <name type="scientific">Arabidopsis arenosa</name>
    <name type="common">Sand rock-cress</name>
    <name type="synonym">Cardaminopsis arenosa</name>
    <dbReference type="NCBI Taxonomy" id="38785"/>
    <lineage>
        <taxon>Eukaryota</taxon>
        <taxon>Viridiplantae</taxon>
        <taxon>Streptophyta</taxon>
        <taxon>Embryophyta</taxon>
        <taxon>Tracheophyta</taxon>
        <taxon>Spermatophyta</taxon>
        <taxon>Magnoliopsida</taxon>
        <taxon>eudicotyledons</taxon>
        <taxon>Gunneridae</taxon>
        <taxon>Pentapetalae</taxon>
        <taxon>rosids</taxon>
        <taxon>malvids</taxon>
        <taxon>Brassicales</taxon>
        <taxon>Brassicaceae</taxon>
        <taxon>Camelineae</taxon>
        <taxon>Arabidopsis</taxon>
    </lineage>
</organism>
<dbReference type="GO" id="GO:0005524">
    <property type="term" value="F:ATP binding"/>
    <property type="evidence" value="ECO:0007669"/>
    <property type="project" value="UniProtKB-KW"/>
</dbReference>
<reference evidence="25" key="1">
    <citation type="submission" date="2021-01" db="EMBL/GenBank/DDBJ databases">
        <authorList>
            <person name="Bezrukov I."/>
        </authorList>
    </citation>
    <scope>NUCLEOTIDE SEQUENCE</scope>
</reference>
<feature type="compositionally biased region" description="Basic residues" evidence="22">
    <location>
        <begin position="542"/>
        <end position="552"/>
    </location>
</feature>
<dbReference type="PROSITE" id="PS51450">
    <property type="entry name" value="LRR"/>
    <property type="match status" value="1"/>
</dbReference>
<dbReference type="Gene3D" id="2.60.120.430">
    <property type="entry name" value="Galactose-binding lectin"/>
    <property type="match status" value="1"/>
</dbReference>
<dbReference type="PROSITE" id="PS50158">
    <property type="entry name" value="ZF_CCHC"/>
    <property type="match status" value="4"/>
</dbReference>
<evidence type="ECO:0000256" key="20">
    <source>
        <dbReference type="PROSITE-ProRule" id="PRU00047"/>
    </source>
</evidence>
<keyword evidence="26" id="KW-1185">Reference proteome</keyword>
<dbReference type="GO" id="GO:0003723">
    <property type="term" value="F:RNA binding"/>
    <property type="evidence" value="ECO:0007669"/>
    <property type="project" value="UniProtKB-UniRule"/>
</dbReference>
<keyword evidence="20" id="KW-0479">Metal-binding</keyword>
<keyword evidence="17" id="KW-0325">Glycoprotein</keyword>
<dbReference type="SUPFAM" id="SSF57756">
    <property type="entry name" value="Retrovirus zinc finger-like domains"/>
    <property type="match status" value="4"/>
</dbReference>
<dbReference type="InterPro" id="IPR000504">
    <property type="entry name" value="RRM_dom"/>
</dbReference>
<dbReference type="Gene3D" id="3.80.10.10">
    <property type="entry name" value="Ribonuclease Inhibitor"/>
    <property type="match status" value="1"/>
</dbReference>
<keyword evidence="11" id="KW-0547">Nucleotide-binding</keyword>
<protein>
    <recommendedName>
        <fullName evidence="3">non-specific serine/threonine protein kinase</fullName>
        <ecNumber evidence="3">2.7.11.1</ecNumber>
    </recommendedName>
</protein>
<keyword evidence="8" id="KW-0812">Transmembrane</keyword>
<dbReference type="GO" id="GO:0004674">
    <property type="term" value="F:protein serine/threonine kinase activity"/>
    <property type="evidence" value="ECO:0007669"/>
    <property type="project" value="UniProtKB-KW"/>
</dbReference>
<dbReference type="GO" id="GO:0008270">
    <property type="term" value="F:zinc ion binding"/>
    <property type="evidence" value="ECO:0007669"/>
    <property type="project" value="UniProtKB-KW"/>
</dbReference>
<dbReference type="EMBL" id="LR999455">
    <property type="protein sequence ID" value="CAE6076334.1"/>
    <property type="molecule type" value="Genomic_DNA"/>
</dbReference>
<evidence type="ECO:0000256" key="7">
    <source>
        <dbReference type="ARBA" id="ARBA00022679"/>
    </source>
</evidence>
<comment type="catalytic activity">
    <reaction evidence="19">
        <text>L-seryl-[protein] + ATP = O-phospho-L-seryl-[protein] + ADP + H(+)</text>
        <dbReference type="Rhea" id="RHEA:17989"/>
        <dbReference type="Rhea" id="RHEA-COMP:9863"/>
        <dbReference type="Rhea" id="RHEA-COMP:11604"/>
        <dbReference type="ChEBI" id="CHEBI:15378"/>
        <dbReference type="ChEBI" id="CHEBI:29999"/>
        <dbReference type="ChEBI" id="CHEBI:30616"/>
        <dbReference type="ChEBI" id="CHEBI:83421"/>
        <dbReference type="ChEBI" id="CHEBI:456216"/>
        <dbReference type="EC" id="2.7.11.1"/>
    </reaction>
</comment>
<dbReference type="EC" id="2.7.11.1" evidence="3"/>
<accession>A0A8S2AFD3</accession>
<evidence type="ECO:0000259" key="24">
    <source>
        <dbReference type="PROSITE" id="PS50158"/>
    </source>
</evidence>
<dbReference type="Gene3D" id="1.10.510.10">
    <property type="entry name" value="Transferase(Phosphotransferase) domain 1"/>
    <property type="match status" value="1"/>
</dbReference>
<feature type="domain" description="CCHC-type" evidence="24">
    <location>
        <begin position="901"/>
        <end position="916"/>
    </location>
</feature>
<feature type="region of interest" description="Disordered" evidence="22">
    <location>
        <begin position="521"/>
        <end position="636"/>
    </location>
</feature>
<keyword evidence="6" id="KW-0433">Leucine-rich repeat</keyword>
<dbReference type="FunFam" id="2.60.120.430:FF:000004">
    <property type="entry name" value="Putative leucine-rich repeat receptor-like serine/threonine-protein kinase"/>
    <property type="match status" value="1"/>
</dbReference>
<dbReference type="AlphaFoldDB" id="A0A8S2AFD3"/>
<dbReference type="InterPro" id="IPR001878">
    <property type="entry name" value="Znf_CCHC"/>
</dbReference>
<dbReference type="SMART" id="SM00360">
    <property type="entry name" value="RRM"/>
    <property type="match status" value="2"/>
</dbReference>
<keyword evidence="16" id="KW-0675">Receptor</keyword>
<evidence type="ECO:0000256" key="8">
    <source>
        <dbReference type="ARBA" id="ARBA00022692"/>
    </source>
</evidence>
<evidence type="ECO:0000256" key="17">
    <source>
        <dbReference type="ARBA" id="ARBA00023180"/>
    </source>
</evidence>
<evidence type="ECO:0000256" key="3">
    <source>
        <dbReference type="ARBA" id="ARBA00012513"/>
    </source>
</evidence>
<dbReference type="PANTHER" id="PTHR48006">
    <property type="entry name" value="LEUCINE-RICH REPEAT-CONTAINING PROTEIN DDB_G0281931-RELATED"/>
    <property type="match status" value="1"/>
</dbReference>
<feature type="compositionally biased region" description="Low complexity" evidence="22">
    <location>
        <begin position="529"/>
        <end position="539"/>
    </location>
</feature>
<evidence type="ECO:0000256" key="13">
    <source>
        <dbReference type="ARBA" id="ARBA00022840"/>
    </source>
</evidence>
<feature type="domain" description="RRM" evidence="23">
    <location>
        <begin position="762"/>
        <end position="838"/>
    </location>
</feature>
<evidence type="ECO:0000256" key="16">
    <source>
        <dbReference type="ARBA" id="ARBA00023170"/>
    </source>
</evidence>
<evidence type="ECO:0000259" key="23">
    <source>
        <dbReference type="PROSITE" id="PS50102"/>
    </source>
</evidence>
<evidence type="ECO:0000256" key="19">
    <source>
        <dbReference type="ARBA" id="ARBA00048679"/>
    </source>
</evidence>
<evidence type="ECO:0000256" key="15">
    <source>
        <dbReference type="ARBA" id="ARBA00023136"/>
    </source>
</evidence>
<dbReference type="InterPro" id="IPR051824">
    <property type="entry name" value="LRR_Rcpt-Like_S/T_Kinase"/>
</dbReference>
<evidence type="ECO:0000256" key="22">
    <source>
        <dbReference type="SAM" id="MobiDB-lite"/>
    </source>
</evidence>
<evidence type="ECO:0000256" key="2">
    <source>
        <dbReference type="ARBA" id="ARBA00009592"/>
    </source>
</evidence>
<keyword evidence="21" id="KW-0694">RNA-binding</keyword>
<feature type="domain" description="CCHC-type" evidence="24">
    <location>
        <begin position="1162"/>
        <end position="1177"/>
    </location>
</feature>
<evidence type="ECO:0000256" key="11">
    <source>
        <dbReference type="ARBA" id="ARBA00022741"/>
    </source>
</evidence>